<gene>
    <name evidence="3" type="ORF">CIB50_0002006</name>
</gene>
<keyword evidence="1" id="KW-0812">Transmembrane</keyword>
<dbReference type="Pfam" id="PF01610">
    <property type="entry name" value="DDE_Tnp_ISL3"/>
    <property type="match status" value="1"/>
</dbReference>
<keyword evidence="4" id="KW-1185">Reference proteome</keyword>
<name>A0A7D7L0B4_KOCVA</name>
<dbReference type="Proteomes" id="UP000216825">
    <property type="component" value="Chromosome"/>
</dbReference>
<keyword evidence="1" id="KW-1133">Transmembrane helix</keyword>
<evidence type="ECO:0000259" key="2">
    <source>
        <dbReference type="Pfam" id="PF01610"/>
    </source>
</evidence>
<dbReference type="AlphaFoldDB" id="A0A7D7L0B4"/>
<dbReference type="KEGG" id="kvr:CIB50_0002006"/>
<protein>
    <recommendedName>
        <fullName evidence="2">Transposase IS204/IS1001/IS1096/IS1165 DDE domain-containing protein</fullName>
    </recommendedName>
</protein>
<dbReference type="EMBL" id="CP059343">
    <property type="protein sequence ID" value="QMS57273.1"/>
    <property type="molecule type" value="Genomic_DNA"/>
</dbReference>
<evidence type="ECO:0000313" key="3">
    <source>
        <dbReference type="EMBL" id="QMS57273.1"/>
    </source>
</evidence>
<accession>A0A7D7L0B4</accession>
<feature type="transmembrane region" description="Helical" evidence="1">
    <location>
        <begin position="235"/>
        <end position="265"/>
    </location>
</feature>
<feature type="transmembrane region" description="Helical" evidence="1">
    <location>
        <begin position="207"/>
        <end position="229"/>
    </location>
</feature>
<feature type="domain" description="Transposase IS204/IS1001/IS1096/IS1165 DDE" evidence="2">
    <location>
        <begin position="9"/>
        <end position="154"/>
    </location>
</feature>
<dbReference type="InterPro" id="IPR002560">
    <property type="entry name" value="Transposase_DDE"/>
</dbReference>
<keyword evidence="1" id="KW-0472">Membrane</keyword>
<organism evidence="3 4">
    <name type="scientific">Kocuria varians</name>
    <name type="common">Micrococcus varians</name>
    <dbReference type="NCBI Taxonomy" id="1272"/>
    <lineage>
        <taxon>Bacteria</taxon>
        <taxon>Bacillati</taxon>
        <taxon>Actinomycetota</taxon>
        <taxon>Actinomycetes</taxon>
        <taxon>Micrococcales</taxon>
        <taxon>Micrococcaceae</taxon>
        <taxon>Kocuria</taxon>
    </lineage>
</organism>
<proteinExistence type="predicted"/>
<evidence type="ECO:0000256" key="1">
    <source>
        <dbReference type="SAM" id="Phobius"/>
    </source>
</evidence>
<evidence type="ECO:0000313" key="4">
    <source>
        <dbReference type="Proteomes" id="UP000216825"/>
    </source>
</evidence>
<reference evidence="3" key="1">
    <citation type="submission" date="2017-08" db="EMBL/GenBank/DDBJ databases">
        <authorList>
            <person name="Minaev M."/>
            <person name="Kurbakov K.A."/>
            <person name="Solodovnikova G.I."/>
            <person name="Kuznetsova O.A."/>
            <person name="Lisitsyn A.B."/>
        </authorList>
    </citation>
    <scope>NUCLEOTIDE SEQUENCE</scope>
    <source>
        <strain evidence="3">80</strain>
    </source>
</reference>
<sequence length="286" mass="32213">MKGAAQVQQAICGHRGRKGDPLYAARRTLSTGADLLNDKQKDRLDTLFADDAHVEVEVTWSVYQRMIAAYRHENRRHGRELMARLIDSISTGVPKALVEITKLGRTLKKRAADVLAYFDRPSTSNGPTEAINGRLEHLRGSALGFRNLTNYIARSLLETGGFRPRLQPWIRMSLIWTASVHVRTIMRRYMPTNIALDGLRSRRGLKWGIPAMLLSIPYLYTASLLTALIDSGAPRWLFAFTVILIWDAFKFIAMGPVSLVALLHVRAAESRQHRALRRPVGPLTHL</sequence>
<reference evidence="3" key="2">
    <citation type="submission" date="2020-07" db="EMBL/GenBank/DDBJ databases">
        <title>Genome of starter culture bacteria Kocuria salsicia reveals its technological properties and safety for usage in meat industry.</title>
        <authorList>
            <person name="Michael M."/>
            <person name="Konstantin K."/>
            <person name="Evgenii K."/>
            <person name="Galina S."/>
            <person name="Oksana K."/>
            <person name="Andrei L."/>
        </authorList>
    </citation>
    <scope>NUCLEOTIDE SEQUENCE [LARGE SCALE GENOMIC DNA]</scope>
    <source>
        <strain evidence="3">80</strain>
    </source>
</reference>